<proteinExistence type="predicted"/>
<sequence length="403" mass="45116">MLAQTRSHMTVIDDWLPVVLFRHFDKGADVLNVGAYAYAQHYDVREDKNPMAVDVERVREFKACKFTLELVLGTRRLSIAKFLKITCNCEQPRSGSGLKGATSKSYALRLGTSNSSRSQACKENREIAMYGLRLRVDFEIKLDLAASIKKFRRFLLFFLLTQFALPDTQSAPLNLGREEVYVPSTLDSPALMLRAMSKDSLLELDVITYIDEDRHGEENLFHSNIVFGKNVVPGDPSAGGKNNAGVWDVISYNGHKDLVAKFLTQAYCDTNGWQEARALEMKGDLIVSGLAKRPLPGSSPLPVIIMKKKHGKSCHDLQLTTKGKHHITDVDCQKALCNQVADDAIRFRLYRHDNVLGNGLFSIDKKGILQAEIVDYGHAYLVIDKNAKSKVFYDACMDSVAKH</sequence>
<gene>
    <name evidence="1" type="ORF">F5878DRAFT_674634</name>
</gene>
<accession>A0AA38PCH2</accession>
<dbReference type="EMBL" id="MU806081">
    <property type="protein sequence ID" value="KAJ3840382.1"/>
    <property type="molecule type" value="Genomic_DNA"/>
</dbReference>
<evidence type="ECO:0008006" key="3">
    <source>
        <dbReference type="Google" id="ProtNLM"/>
    </source>
</evidence>
<dbReference type="AlphaFoldDB" id="A0AA38PCH2"/>
<evidence type="ECO:0000313" key="1">
    <source>
        <dbReference type="EMBL" id="KAJ3840382.1"/>
    </source>
</evidence>
<reference evidence="1" key="1">
    <citation type="submission" date="2022-08" db="EMBL/GenBank/DDBJ databases">
        <authorList>
            <consortium name="DOE Joint Genome Institute"/>
            <person name="Min B."/>
            <person name="Riley R."/>
            <person name="Sierra-Patev S."/>
            <person name="Naranjo-Ortiz M."/>
            <person name="Looney B."/>
            <person name="Konkel Z."/>
            <person name="Slot J.C."/>
            <person name="Sakamoto Y."/>
            <person name="Steenwyk J.L."/>
            <person name="Rokas A."/>
            <person name="Carro J."/>
            <person name="Camarero S."/>
            <person name="Ferreira P."/>
            <person name="Molpeceres G."/>
            <person name="Ruiz-Duenas F.J."/>
            <person name="Serrano A."/>
            <person name="Henrissat B."/>
            <person name="Drula E."/>
            <person name="Hughes K.W."/>
            <person name="Mata J.L."/>
            <person name="Ishikawa N.K."/>
            <person name="Vargas-Isla R."/>
            <person name="Ushijima S."/>
            <person name="Smith C.A."/>
            <person name="Ahrendt S."/>
            <person name="Andreopoulos W."/>
            <person name="He G."/>
            <person name="Labutti K."/>
            <person name="Lipzen A."/>
            <person name="Ng V."/>
            <person name="Sandor L."/>
            <person name="Barry K."/>
            <person name="Martinez A.T."/>
            <person name="Xiao Y."/>
            <person name="Gibbons J.G."/>
            <person name="Terashima K."/>
            <person name="Hibbett D.S."/>
            <person name="Grigoriev I.V."/>
        </authorList>
    </citation>
    <scope>NUCLEOTIDE SEQUENCE</scope>
    <source>
        <strain evidence="1">TFB9207</strain>
    </source>
</reference>
<keyword evidence="2" id="KW-1185">Reference proteome</keyword>
<organism evidence="1 2">
    <name type="scientific">Lentinula raphanica</name>
    <dbReference type="NCBI Taxonomy" id="153919"/>
    <lineage>
        <taxon>Eukaryota</taxon>
        <taxon>Fungi</taxon>
        <taxon>Dikarya</taxon>
        <taxon>Basidiomycota</taxon>
        <taxon>Agaricomycotina</taxon>
        <taxon>Agaricomycetes</taxon>
        <taxon>Agaricomycetidae</taxon>
        <taxon>Agaricales</taxon>
        <taxon>Marasmiineae</taxon>
        <taxon>Omphalotaceae</taxon>
        <taxon>Lentinula</taxon>
    </lineage>
</organism>
<name>A0AA38PCH2_9AGAR</name>
<protein>
    <recommendedName>
        <fullName evidence="3">Protein kinase domain-containing protein</fullName>
    </recommendedName>
</protein>
<dbReference type="Proteomes" id="UP001163846">
    <property type="component" value="Unassembled WGS sequence"/>
</dbReference>
<evidence type="ECO:0000313" key="2">
    <source>
        <dbReference type="Proteomes" id="UP001163846"/>
    </source>
</evidence>
<comment type="caution">
    <text evidence="1">The sequence shown here is derived from an EMBL/GenBank/DDBJ whole genome shotgun (WGS) entry which is preliminary data.</text>
</comment>